<evidence type="ECO:0008006" key="4">
    <source>
        <dbReference type="Google" id="ProtNLM"/>
    </source>
</evidence>
<feature type="chain" id="PRO_5013087345" description="DUF4468 domain-containing protein" evidence="1">
    <location>
        <begin position="24"/>
        <end position="160"/>
    </location>
</feature>
<dbReference type="OrthoDB" id="1273465at2"/>
<dbReference type="Proteomes" id="UP000184212">
    <property type="component" value="Unassembled WGS sequence"/>
</dbReference>
<feature type="signal peptide" evidence="1">
    <location>
        <begin position="1"/>
        <end position="23"/>
    </location>
</feature>
<dbReference type="STRING" id="947013.SAMN04488109_1148"/>
<protein>
    <recommendedName>
        <fullName evidence="4">DUF4468 domain-containing protein</fullName>
    </recommendedName>
</protein>
<reference evidence="2 3" key="1">
    <citation type="submission" date="2016-11" db="EMBL/GenBank/DDBJ databases">
        <authorList>
            <person name="Jaros S."/>
            <person name="Januszkiewicz K."/>
            <person name="Wedrychowicz H."/>
        </authorList>
    </citation>
    <scope>NUCLEOTIDE SEQUENCE [LARGE SCALE GENOMIC DNA]</scope>
    <source>
        <strain evidence="2 3">DSM 24574</strain>
    </source>
</reference>
<sequence>MKINYKTVLLVVISNFFALNALAQGAWNIKYLPIDSVKESLVGKAVRVDFKAKPSDRIEGKVSVRRMLIRRDTVSLSIDGVSRRFIENWAIYVDSGVLGDQTLTSIDKSKKIIIKEMFMQAIGSSSITLQVFVYASGETNKEVKEITIDKKVIQGILSTL</sequence>
<dbReference type="AlphaFoldDB" id="A0A1M5LD73"/>
<evidence type="ECO:0000313" key="2">
    <source>
        <dbReference type="EMBL" id="SHG62977.1"/>
    </source>
</evidence>
<gene>
    <name evidence="2" type="ORF">SAMN04488109_1148</name>
</gene>
<keyword evidence="3" id="KW-1185">Reference proteome</keyword>
<dbReference type="EMBL" id="FQWQ01000001">
    <property type="protein sequence ID" value="SHG62977.1"/>
    <property type="molecule type" value="Genomic_DNA"/>
</dbReference>
<proteinExistence type="predicted"/>
<keyword evidence="1" id="KW-0732">Signal</keyword>
<organism evidence="2 3">
    <name type="scientific">Chryseolinea serpens</name>
    <dbReference type="NCBI Taxonomy" id="947013"/>
    <lineage>
        <taxon>Bacteria</taxon>
        <taxon>Pseudomonadati</taxon>
        <taxon>Bacteroidota</taxon>
        <taxon>Cytophagia</taxon>
        <taxon>Cytophagales</taxon>
        <taxon>Fulvivirgaceae</taxon>
        <taxon>Chryseolinea</taxon>
    </lineage>
</organism>
<evidence type="ECO:0000256" key="1">
    <source>
        <dbReference type="SAM" id="SignalP"/>
    </source>
</evidence>
<evidence type="ECO:0000313" key="3">
    <source>
        <dbReference type="Proteomes" id="UP000184212"/>
    </source>
</evidence>
<name>A0A1M5LD73_9BACT</name>
<accession>A0A1M5LD73</accession>
<dbReference type="RefSeq" id="WP_073131858.1">
    <property type="nucleotide sequence ID" value="NZ_FQWQ01000001.1"/>
</dbReference>